<evidence type="ECO:0000313" key="1">
    <source>
        <dbReference type="EMBL" id="MTV75277.1"/>
    </source>
</evidence>
<comment type="caution">
    <text evidence="1">The sequence shown here is derived from an EMBL/GenBank/DDBJ whole genome shotgun (WGS) entry which is preliminary data.</text>
</comment>
<sequence>FYSEQLLSKISGVEPKITSDMQRIAGENKLAGLEFRKKTVESLSRKIIADSLVENISLSKAVSKINDALRYTTIFDSDTFTEEYLKMKQKLIAEGYKIV</sequence>
<gene>
    <name evidence="1" type="ORF">GM540_15160</name>
</gene>
<feature type="non-terminal residue" evidence="1">
    <location>
        <position position="99"/>
    </location>
</feature>
<protein>
    <submittedName>
        <fullName evidence="1">Phage head morphogenesis protein</fullName>
    </submittedName>
</protein>
<dbReference type="Proteomes" id="UP000483094">
    <property type="component" value="Unassembled WGS sequence"/>
</dbReference>
<name>A0A6G2DFE7_STREE</name>
<proteinExistence type="predicted"/>
<accession>A0A6G2DFE7</accession>
<organism evidence="1 2">
    <name type="scientific">Streptococcus pneumoniae</name>
    <dbReference type="NCBI Taxonomy" id="1313"/>
    <lineage>
        <taxon>Bacteria</taxon>
        <taxon>Bacillati</taxon>
        <taxon>Bacillota</taxon>
        <taxon>Bacilli</taxon>
        <taxon>Lactobacillales</taxon>
        <taxon>Streptococcaceae</taxon>
        <taxon>Streptococcus</taxon>
    </lineage>
</organism>
<evidence type="ECO:0000313" key="2">
    <source>
        <dbReference type="Proteomes" id="UP000483094"/>
    </source>
</evidence>
<dbReference type="EMBL" id="WNHQ01001965">
    <property type="protein sequence ID" value="MTV75277.1"/>
    <property type="molecule type" value="Genomic_DNA"/>
</dbReference>
<reference evidence="1 2" key="1">
    <citation type="submission" date="2019-11" db="EMBL/GenBank/DDBJ databases">
        <title>Growth characteristics of pneumococcus vary with the chemical composition of the capsule and with environmental conditions.</title>
        <authorList>
            <person name="Tothpal A."/>
            <person name="Desobry K."/>
            <person name="Joshi S."/>
            <person name="Wyllie A.L."/>
            <person name="Weinberger D.M."/>
        </authorList>
    </citation>
    <scope>NUCLEOTIDE SEQUENCE [LARGE SCALE GENOMIC DNA]</scope>
    <source>
        <strain evidence="2">pnumococcus19F</strain>
    </source>
</reference>
<feature type="non-terminal residue" evidence="1">
    <location>
        <position position="1"/>
    </location>
</feature>
<dbReference type="AlphaFoldDB" id="A0A6G2DFE7"/>